<organism evidence="9 10">
    <name type="scientific">Ignelater luminosus</name>
    <name type="common">Cucubano</name>
    <name type="synonym">Pyrophorus luminosus</name>
    <dbReference type="NCBI Taxonomy" id="2038154"/>
    <lineage>
        <taxon>Eukaryota</taxon>
        <taxon>Metazoa</taxon>
        <taxon>Ecdysozoa</taxon>
        <taxon>Arthropoda</taxon>
        <taxon>Hexapoda</taxon>
        <taxon>Insecta</taxon>
        <taxon>Pterygota</taxon>
        <taxon>Neoptera</taxon>
        <taxon>Endopterygota</taxon>
        <taxon>Coleoptera</taxon>
        <taxon>Polyphaga</taxon>
        <taxon>Elateriformia</taxon>
        <taxon>Elateroidea</taxon>
        <taxon>Elateridae</taxon>
        <taxon>Agrypninae</taxon>
        <taxon>Pyrophorini</taxon>
        <taxon>Ignelater</taxon>
    </lineage>
</organism>
<dbReference type="GO" id="GO:0003729">
    <property type="term" value="F:mRNA binding"/>
    <property type="evidence" value="ECO:0007669"/>
    <property type="project" value="TreeGrafter"/>
</dbReference>
<evidence type="ECO:0000256" key="6">
    <source>
        <dbReference type="SAM" id="MobiDB-lite"/>
    </source>
</evidence>
<name>A0A8K0C4R5_IGNLU</name>
<dbReference type="Pfam" id="PF02854">
    <property type="entry name" value="MIF4G"/>
    <property type="match status" value="1"/>
</dbReference>
<evidence type="ECO:0000313" key="10">
    <source>
        <dbReference type="Proteomes" id="UP000801492"/>
    </source>
</evidence>
<keyword evidence="2" id="KW-0396">Initiation factor</keyword>
<dbReference type="CDD" id="cd22541">
    <property type="entry name" value="SP5_N"/>
    <property type="match status" value="1"/>
</dbReference>
<dbReference type="AlphaFoldDB" id="A0A8K0C4R5"/>
<dbReference type="InterPro" id="IPR003307">
    <property type="entry name" value="W2_domain"/>
</dbReference>
<keyword evidence="4" id="KW-0810">Translation regulation</keyword>
<dbReference type="Gene3D" id="1.25.40.180">
    <property type="match status" value="3"/>
</dbReference>
<evidence type="ECO:0000256" key="5">
    <source>
        <dbReference type="ARBA" id="ARBA00022917"/>
    </source>
</evidence>
<keyword evidence="5" id="KW-0648">Protein biosynthesis</keyword>
<dbReference type="InterPro" id="IPR016024">
    <property type="entry name" value="ARM-type_fold"/>
</dbReference>
<comment type="similarity">
    <text evidence="1">Belongs to the eukaryotic initiation factor 4G family.</text>
</comment>
<dbReference type="GO" id="GO:0003743">
    <property type="term" value="F:translation initiation factor activity"/>
    <property type="evidence" value="ECO:0007669"/>
    <property type="project" value="UniProtKB-KW"/>
</dbReference>
<evidence type="ECO:0008006" key="11">
    <source>
        <dbReference type="Google" id="ProtNLM"/>
    </source>
</evidence>
<keyword evidence="10" id="KW-1185">Reference proteome</keyword>
<dbReference type="InterPro" id="IPR003890">
    <property type="entry name" value="MIF4G-like_typ-3"/>
</dbReference>
<reference evidence="9" key="1">
    <citation type="submission" date="2019-08" db="EMBL/GenBank/DDBJ databases">
        <title>The genome of the North American firefly Photinus pyralis.</title>
        <authorList>
            <consortium name="Photinus pyralis genome working group"/>
            <person name="Fallon T.R."/>
            <person name="Sander Lower S.E."/>
            <person name="Weng J.-K."/>
        </authorList>
    </citation>
    <scope>NUCLEOTIDE SEQUENCE</scope>
    <source>
        <strain evidence="9">TRF0915ILg1</strain>
        <tissue evidence="9">Whole body</tissue>
    </source>
</reference>
<keyword evidence="3" id="KW-0597">Phosphoprotein</keyword>
<dbReference type="Pfam" id="PF02020">
    <property type="entry name" value="W2"/>
    <property type="match status" value="1"/>
</dbReference>
<accession>A0A8K0C4R5</accession>
<evidence type="ECO:0000313" key="9">
    <source>
        <dbReference type="EMBL" id="KAF2880178.1"/>
    </source>
</evidence>
<dbReference type="GO" id="GO:0006417">
    <property type="term" value="P:regulation of translation"/>
    <property type="evidence" value="ECO:0007669"/>
    <property type="project" value="UniProtKB-KW"/>
</dbReference>
<feature type="region of interest" description="Disordered" evidence="6">
    <location>
        <begin position="227"/>
        <end position="258"/>
    </location>
</feature>
<feature type="domain" description="MI" evidence="8">
    <location>
        <begin position="594"/>
        <end position="718"/>
    </location>
</feature>
<evidence type="ECO:0000256" key="2">
    <source>
        <dbReference type="ARBA" id="ARBA00022540"/>
    </source>
</evidence>
<dbReference type="Pfam" id="PF02847">
    <property type="entry name" value="MA3"/>
    <property type="match status" value="1"/>
</dbReference>
<feature type="compositionally biased region" description="Low complexity" evidence="6">
    <location>
        <begin position="55"/>
        <end position="64"/>
    </location>
</feature>
<dbReference type="SUPFAM" id="SSF48371">
    <property type="entry name" value="ARM repeat"/>
    <property type="match status" value="3"/>
</dbReference>
<evidence type="ECO:0000259" key="7">
    <source>
        <dbReference type="PROSITE" id="PS51363"/>
    </source>
</evidence>
<dbReference type="PROSITE" id="PS51366">
    <property type="entry name" value="MI"/>
    <property type="match status" value="1"/>
</dbReference>
<evidence type="ECO:0000256" key="4">
    <source>
        <dbReference type="ARBA" id="ARBA00022845"/>
    </source>
</evidence>
<dbReference type="GO" id="GO:0016281">
    <property type="term" value="C:eukaryotic translation initiation factor 4F complex"/>
    <property type="evidence" value="ECO:0007669"/>
    <property type="project" value="TreeGrafter"/>
</dbReference>
<evidence type="ECO:0000259" key="8">
    <source>
        <dbReference type="PROSITE" id="PS51366"/>
    </source>
</evidence>
<protein>
    <recommendedName>
        <fullName evidence="11">Eukaryotic translation initiation factor 4 gamma</fullName>
    </recommendedName>
</protein>
<dbReference type="SMART" id="SM00543">
    <property type="entry name" value="MIF4G"/>
    <property type="match status" value="1"/>
</dbReference>
<feature type="domain" description="W2" evidence="7">
    <location>
        <begin position="786"/>
        <end position="948"/>
    </location>
</feature>
<comment type="caution">
    <text evidence="9">The sequence shown here is derived from an EMBL/GenBank/DDBJ whole genome shotgun (WGS) entry which is preliminary data.</text>
</comment>
<dbReference type="CDD" id="cd11559">
    <property type="entry name" value="W2_eIF4G1_like"/>
    <property type="match status" value="1"/>
</dbReference>
<evidence type="ECO:0000256" key="1">
    <source>
        <dbReference type="ARBA" id="ARBA00005775"/>
    </source>
</evidence>
<dbReference type="PANTHER" id="PTHR23253">
    <property type="entry name" value="EUKARYOTIC TRANSLATION INITIATION FACTOR 4 GAMMA"/>
    <property type="match status" value="1"/>
</dbReference>
<feature type="compositionally biased region" description="Low complexity" evidence="6">
    <location>
        <begin position="33"/>
        <end position="44"/>
    </location>
</feature>
<feature type="region of interest" description="Disordered" evidence="6">
    <location>
        <begin position="1"/>
        <end position="70"/>
    </location>
</feature>
<gene>
    <name evidence="9" type="ORF">ILUMI_25979</name>
</gene>
<dbReference type="InterPro" id="IPR003891">
    <property type="entry name" value="Initiation_fac_eIF4g_MI"/>
</dbReference>
<dbReference type="SMART" id="SM00515">
    <property type="entry name" value="eIF5C"/>
    <property type="match status" value="1"/>
</dbReference>
<dbReference type="EMBL" id="VTPC01091012">
    <property type="protein sequence ID" value="KAF2880178.1"/>
    <property type="molecule type" value="Genomic_DNA"/>
</dbReference>
<dbReference type="FunFam" id="1.25.40.180:FF:000042">
    <property type="entry name" value="Eukaryotic translation initiation factor 4 gamma"/>
    <property type="match status" value="1"/>
</dbReference>
<proteinExistence type="inferred from homology"/>
<dbReference type="PANTHER" id="PTHR23253:SF78">
    <property type="entry name" value="EUKARYOTIC TRANSLATION INITIATION FACTOR 4G1, ISOFORM B-RELATED"/>
    <property type="match status" value="1"/>
</dbReference>
<dbReference type="PROSITE" id="PS51363">
    <property type="entry name" value="W2"/>
    <property type="match status" value="1"/>
</dbReference>
<evidence type="ECO:0000256" key="3">
    <source>
        <dbReference type="ARBA" id="ARBA00022553"/>
    </source>
</evidence>
<dbReference type="OrthoDB" id="514777at2759"/>
<sequence length="949" mass="108597">MSKSAPGFMPQRPPTPPAQRPDGYRVTPSYVTQQPPNQANNQVQSLRAMPPTGPPTQSSTPPNSDLKVQQLSQQPPMNIAYVSQPQVRSGAPNYFPRTLPTTTQTPKMANHRQGQQPLYQTQPTQYVPMAALQPTAMYLNPSATPVQYFNGGPRPQASFVTPGYQMIPSQHISYPFPQAPSQPQAAYVYNSSQLLQRPSPQVTSAAQSLSKIKLTLTDLHTGKDKLSEMDEQEQDDSHPPFGESSARQTPQPPLPNPNKEVQAAFVKQIMNANENNRKVYDKEFLLSLRHAPSSMKKPENLPADIMAGYLTNDDKEMKIFQAQAEDLLSSLNEKNLYNVLDDLECLDINSSFKIHIILDLIFEKVMNQNDFATIAATLCKELCYVEYVAKNIKEYMNFKILLINRCKFLFQNNLINKTERFEKVEEVEKCQDLDYKKELEQKLKHYDHNSKQEFLKTLNFIGELFKNNIIPYLVIMDFLEELFKRKDEKSIECICVLLATIGDKLDRINPRLESFLSEFEVFVKRNKYDVELGNMIQDVIGTTNVPEEKSNEKKYEDEYYQVKSLHQKLETSSNENYGREVAATTSKMNDELSQHPINIKQALKEYIDDDGCSLEKYENSIKMLLPDLDCSQLVFEGCMDVLEISKVARLRIGFLFNHLIKLGTITFQDYCTGLHKVLEEADDLSLDVQNIWEYIAELVVPITCDDDTNSIRLMHKLIKLLANSNGGTKVLTYMFKLIIQEKEMLKAAPSDCIIEPEITDSKSLQNSRFLPDSKVLISSLHDQSYRQNQISCEDIEKKMISFFESDTSFEEIKKWVSENLNKAFMKDKFIRILATACFKNSAVALKIQTDVLEKRYNLLIDLIDGDISKELQCLHALQVFAHEMNNPEGLLLDVCQHLYENNVISYESFFAWEKNTDPSEQMGKVEALKQLAEFLSLLRLSYEDDSKSY</sequence>
<dbReference type="Proteomes" id="UP000801492">
    <property type="component" value="Unassembled WGS sequence"/>
</dbReference>